<reference evidence="1" key="3">
    <citation type="submission" date="2025-09" db="UniProtKB">
        <authorList>
            <consortium name="Ensembl"/>
        </authorList>
    </citation>
    <scope>IDENTIFICATION</scope>
</reference>
<accession>A0A7N9D0I4</accession>
<name>A0A7N9D0I4_MACFA</name>
<organism evidence="1 2">
    <name type="scientific">Macaca fascicularis</name>
    <name type="common">Crab-eating macaque</name>
    <name type="synonym">Cynomolgus monkey</name>
    <dbReference type="NCBI Taxonomy" id="9541"/>
    <lineage>
        <taxon>Eukaryota</taxon>
        <taxon>Metazoa</taxon>
        <taxon>Chordata</taxon>
        <taxon>Craniata</taxon>
        <taxon>Vertebrata</taxon>
        <taxon>Euteleostomi</taxon>
        <taxon>Mammalia</taxon>
        <taxon>Eutheria</taxon>
        <taxon>Euarchontoglires</taxon>
        <taxon>Primates</taxon>
        <taxon>Haplorrhini</taxon>
        <taxon>Catarrhini</taxon>
        <taxon>Cercopithecidae</taxon>
        <taxon>Cercopithecinae</taxon>
        <taxon>Macaca</taxon>
    </lineage>
</organism>
<dbReference type="Proteomes" id="UP000233100">
    <property type="component" value="Chromosome 10"/>
</dbReference>
<reference evidence="1" key="2">
    <citation type="submission" date="2025-08" db="UniProtKB">
        <authorList>
            <consortium name="Ensembl"/>
        </authorList>
    </citation>
    <scope>IDENTIFICATION</scope>
</reference>
<protein>
    <submittedName>
        <fullName evidence="1">Uncharacterized protein</fullName>
    </submittedName>
</protein>
<evidence type="ECO:0000313" key="2">
    <source>
        <dbReference type="Proteomes" id="UP000233100"/>
    </source>
</evidence>
<dbReference type="Ensembl" id="ENSMFAT00000102074.1">
    <property type="protein sequence ID" value="ENSMFAP00000057535.1"/>
    <property type="gene ID" value="ENSMFAG00000065532.1"/>
</dbReference>
<sequence length="60" mass="6731">IITQVSFSKDSRAGSTWRMGQVKNYCLCLRPPPQDDPTTTDISLQGPRKILAQVKQDRAL</sequence>
<reference evidence="1 2" key="1">
    <citation type="submission" date="2013-03" db="EMBL/GenBank/DDBJ databases">
        <authorList>
            <person name="Warren W."/>
            <person name="Wilson R.K."/>
        </authorList>
    </citation>
    <scope>NUCLEOTIDE SEQUENCE</scope>
</reference>
<dbReference type="AlphaFoldDB" id="A0A7N9D0I4"/>
<proteinExistence type="predicted"/>
<keyword evidence="2" id="KW-1185">Reference proteome</keyword>
<evidence type="ECO:0000313" key="1">
    <source>
        <dbReference type="Ensembl" id="ENSMFAP00000057535.1"/>
    </source>
</evidence>